<gene>
    <name evidence="1" type="ORF">LEMA_uP090370.1</name>
</gene>
<name>E5A1R1_LEPMJ</name>
<keyword evidence="2" id="KW-1185">Reference proteome</keyword>
<dbReference type="EMBL" id="FP929132">
    <property type="protein sequence ID" value="CBX97628.1"/>
    <property type="molecule type" value="Genomic_DNA"/>
</dbReference>
<sequence length="49" mass="5649">MYEYANDTRSTVCCSVPGTPYPEPNQLSGVDPELSCRDLVNRWWITDRL</sequence>
<evidence type="ECO:0000313" key="2">
    <source>
        <dbReference type="Proteomes" id="UP000002668"/>
    </source>
</evidence>
<accession>E5A1R1</accession>
<protein>
    <submittedName>
        <fullName evidence="1">Predicted protein</fullName>
    </submittedName>
</protein>
<dbReference type="GeneID" id="13281504"/>
<evidence type="ECO:0000313" key="1">
    <source>
        <dbReference type="EMBL" id="CBX97628.1"/>
    </source>
</evidence>
<proteinExistence type="predicted"/>
<organism evidence="2">
    <name type="scientific">Leptosphaeria maculans (strain JN3 / isolate v23.1.3 / race Av1-4-5-6-7-8)</name>
    <name type="common">Blackleg fungus</name>
    <name type="synonym">Phoma lingam</name>
    <dbReference type="NCBI Taxonomy" id="985895"/>
    <lineage>
        <taxon>Eukaryota</taxon>
        <taxon>Fungi</taxon>
        <taxon>Dikarya</taxon>
        <taxon>Ascomycota</taxon>
        <taxon>Pezizomycotina</taxon>
        <taxon>Dothideomycetes</taxon>
        <taxon>Pleosporomycetidae</taxon>
        <taxon>Pleosporales</taxon>
        <taxon>Pleosporineae</taxon>
        <taxon>Leptosphaeriaceae</taxon>
        <taxon>Plenodomus</taxon>
        <taxon>Plenodomus lingam/Leptosphaeria maculans species complex</taxon>
    </lineage>
</organism>
<dbReference type="RefSeq" id="XP_003841107.1">
    <property type="nucleotide sequence ID" value="XM_003841059.1"/>
</dbReference>
<reference evidence="2" key="1">
    <citation type="journal article" date="2011" name="Nat. Commun.">
        <title>Effector diversification within compartments of the Leptosphaeria maculans genome affected by Repeat-Induced Point mutations.</title>
        <authorList>
            <person name="Rouxel T."/>
            <person name="Grandaubert J."/>
            <person name="Hane J.K."/>
            <person name="Hoede C."/>
            <person name="van de Wouw A.P."/>
            <person name="Couloux A."/>
            <person name="Dominguez V."/>
            <person name="Anthouard V."/>
            <person name="Bally P."/>
            <person name="Bourras S."/>
            <person name="Cozijnsen A.J."/>
            <person name="Ciuffetti L.M."/>
            <person name="Degrave A."/>
            <person name="Dilmaghani A."/>
            <person name="Duret L."/>
            <person name="Fudal I."/>
            <person name="Goodwin S.B."/>
            <person name="Gout L."/>
            <person name="Glaser N."/>
            <person name="Linglin J."/>
            <person name="Kema G.H.J."/>
            <person name="Lapalu N."/>
            <person name="Lawrence C.B."/>
            <person name="May K."/>
            <person name="Meyer M."/>
            <person name="Ollivier B."/>
            <person name="Poulain J."/>
            <person name="Schoch C.L."/>
            <person name="Simon A."/>
            <person name="Spatafora J.W."/>
            <person name="Stachowiak A."/>
            <person name="Turgeon B.G."/>
            <person name="Tyler B.M."/>
            <person name="Vincent D."/>
            <person name="Weissenbach J."/>
            <person name="Amselem J."/>
            <person name="Quesneville H."/>
            <person name="Oliver R.P."/>
            <person name="Wincker P."/>
            <person name="Balesdent M.-H."/>
            <person name="Howlett B.J."/>
        </authorList>
    </citation>
    <scope>NUCLEOTIDE SEQUENCE [LARGE SCALE GENOMIC DNA]</scope>
    <source>
        <strain evidence="2">JN3 / isolate v23.1.3 / race Av1-4-5-6-7-8</strain>
    </source>
</reference>
<dbReference type="AlphaFoldDB" id="E5A1R1"/>
<dbReference type="Proteomes" id="UP000002668">
    <property type="component" value="Genome"/>
</dbReference>
<dbReference type="VEuPathDB" id="FungiDB:LEMA_uP090370.1"/>
<dbReference type="InParanoid" id="E5A1R1"/>
<dbReference type="HOGENOM" id="CLU_3143388_0_0_1"/>